<name>E7D1Y8_LATHE</name>
<reference evidence="2" key="2">
    <citation type="submission" date="2011-01" db="EMBL/GenBank/DDBJ databases">
        <title>Identification of Proteins Involved in Black Widow Spider Wrapping Silk Fibers.</title>
        <authorList>
            <person name="Nguyen A."/>
            <person name="Verduzco A."/>
            <person name="Vierra C."/>
        </authorList>
    </citation>
    <scope>NUCLEOTIDE SEQUENCE</scope>
</reference>
<accession>E7D1Y8</accession>
<feature type="non-terminal residue" evidence="2">
    <location>
        <position position="292"/>
    </location>
</feature>
<dbReference type="Pfam" id="PF00651">
    <property type="entry name" value="BTB"/>
    <property type="match status" value="1"/>
</dbReference>
<evidence type="ECO:0000259" key="1">
    <source>
        <dbReference type="PROSITE" id="PS50097"/>
    </source>
</evidence>
<dbReference type="AlphaFoldDB" id="E7D1Y8"/>
<dbReference type="PANTHER" id="PTHR24413">
    <property type="entry name" value="SPECKLE-TYPE POZ PROTEIN"/>
    <property type="match status" value="1"/>
</dbReference>
<dbReference type="EMBL" id="HQ006092">
    <property type="protein sequence ID" value="ADV40382.1"/>
    <property type="molecule type" value="mRNA"/>
</dbReference>
<dbReference type="PROSITE" id="PS50097">
    <property type="entry name" value="BTB"/>
    <property type="match status" value="1"/>
</dbReference>
<sequence length="292" mass="33503">MVNQLYLKKSKKVFRKDLCHGWRDYSKISELQNKALHSHGTLKIQCYREGDSIPIKGTISKDIARTRICVDWYSFKWLLVRLNGDLEFKIFQCPAKSYFEINSQFLDGDLVIHITRLATRIALQKAICTIYLLNRNHSERIGVTASHLFQPNTCIWEFPCYDKALLNSESFDFMGKRSCSLKLVFSISNGLIEHEIDSQLVPAEAVSYVDTLSSLQDDLRKLLENQKCADLKVQVEDETFLVYKNILSALSPVFSAMFENSMLESETGILDIPDVDKTTLRAFIIFIYTGTV</sequence>
<dbReference type="SUPFAM" id="SSF54695">
    <property type="entry name" value="POZ domain"/>
    <property type="match status" value="1"/>
</dbReference>
<evidence type="ECO:0000313" key="2">
    <source>
        <dbReference type="EMBL" id="ADV40382.1"/>
    </source>
</evidence>
<dbReference type="InterPro" id="IPR011333">
    <property type="entry name" value="SKP1/BTB/POZ_sf"/>
</dbReference>
<feature type="domain" description="BTB" evidence="1">
    <location>
        <begin position="229"/>
        <end position="292"/>
    </location>
</feature>
<dbReference type="Gene3D" id="3.30.710.10">
    <property type="entry name" value="Potassium Channel Kv1.1, Chain A"/>
    <property type="match status" value="1"/>
</dbReference>
<dbReference type="InterPro" id="IPR000210">
    <property type="entry name" value="BTB/POZ_dom"/>
</dbReference>
<organism evidence="2">
    <name type="scientific">Latrodectus hesperus</name>
    <name type="common">Western black widow spider</name>
    <dbReference type="NCBI Taxonomy" id="256737"/>
    <lineage>
        <taxon>Eukaryota</taxon>
        <taxon>Metazoa</taxon>
        <taxon>Ecdysozoa</taxon>
        <taxon>Arthropoda</taxon>
        <taxon>Chelicerata</taxon>
        <taxon>Arachnida</taxon>
        <taxon>Araneae</taxon>
        <taxon>Araneomorphae</taxon>
        <taxon>Entelegynae</taxon>
        <taxon>Araneoidea</taxon>
        <taxon>Theridiidae</taxon>
        <taxon>Latrodectus</taxon>
    </lineage>
</organism>
<proteinExistence type="evidence at transcript level"/>
<reference evidence="2" key="1">
    <citation type="submission" date="2010-07" db="EMBL/GenBank/DDBJ databases">
        <authorList>
            <person name="Lee M."/>
            <person name="Nguyen A."/>
            <person name="Verduzco A."/>
            <person name="Vierra C."/>
        </authorList>
    </citation>
    <scope>NUCLEOTIDE SEQUENCE</scope>
</reference>
<protein>
    <submittedName>
        <fullName evidence="2">Putative Kruppel-like zinc finger protein</fullName>
    </submittedName>
</protein>